<accession>A0A6M3MDA8</accession>
<proteinExistence type="predicted"/>
<evidence type="ECO:0000313" key="1">
    <source>
        <dbReference type="EMBL" id="QJB02752.1"/>
    </source>
</evidence>
<organism evidence="1">
    <name type="scientific">viral metagenome</name>
    <dbReference type="NCBI Taxonomy" id="1070528"/>
    <lineage>
        <taxon>unclassified sequences</taxon>
        <taxon>metagenomes</taxon>
        <taxon>organismal metagenomes</taxon>
    </lineage>
</organism>
<gene>
    <name evidence="1" type="ORF">MM171B01081_0007</name>
</gene>
<name>A0A6M3MDA8_9ZZZZ</name>
<dbReference type="EMBL" id="MT143805">
    <property type="protein sequence ID" value="QJB02752.1"/>
    <property type="molecule type" value="Genomic_DNA"/>
</dbReference>
<protein>
    <submittedName>
        <fullName evidence="1">Uncharacterized protein</fullName>
    </submittedName>
</protein>
<sequence length="114" mass="13116">MKIMKMKILMPITGELIGEQSGNPNNPVRPLDIGKLLPKNPKFGYAYACYNYDFENGTVELHFKSSQKKEESDEEFQQRQVATENILRSALTEHTITELHQLTGEPKLIRPLKR</sequence>
<reference evidence="1" key="1">
    <citation type="submission" date="2020-03" db="EMBL/GenBank/DDBJ databases">
        <title>The deep terrestrial virosphere.</title>
        <authorList>
            <person name="Holmfeldt K."/>
            <person name="Nilsson E."/>
            <person name="Simone D."/>
            <person name="Lopez-Fernandez M."/>
            <person name="Wu X."/>
            <person name="de Brujin I."/>
            <person name="Lundin D."/>
            <person name="Andersson A."/>
            <person name="Bertilsson S."/>
            <person name="Dopson M."/>
        </authorList>
    </citation>
    <scope>NUCLEOTIDE SEQUENCE</scope>
    <source>
        <strain evidence="1">MM171B01081</strain>
    </source>
</reference>
<dbReference type="AlphaFoldDB" id="A0A6M3MDA8"/>